<gene>
    <name evidence="3" type="ORF">IAC73_00955</name>
</gene>
<dbReference type="EMBL" id="DVOE01000011">
    <property type="protein sequence ID" value="HIU98396.1"/>
    <property type="molecule type" value="Genomic_DNA"/>
</dbReference>
<sequence length="582" mass="63352">MDLKAAAKRVHKIAPEVKVEEVRGCVRLTGELDSWDKIYRAGVAAVTKGSLGVLNDIRLKGFSEKIKTPSLRDEALEGRTPDVLIVGGGITGCAIARELSRLKLDILLVDKANDVGTGASSRNDGCIHPGIDLHKGQAKLHYVLRGNELYPELCRELGCDFERWSQMFMFSTTWERLIIAPLMLLKGKILRIPDMEFVSKKRIKTLEEAPPSWFKGAVRMCSAGVVSPYKVTIALADNAVMNGAEISLNTVVTGMDTERGKDGKTVIAAVHTNRGTVRPRLVINAAGAFSDIVADMAGDRTFTIHPRKGTDLILDKKKAFYALSSFARSYFAPLPKDKREEHAEAVGHTKGGGVMRTVDGNILVGPDAHEQPYREDNSTSLSEVNAIIRKQQVAAEQLTAGDVITYFAGVRAATYEEDFVVRKGIFTSNIIEAAGIQSPGITAAPAIARDIAVWTKEMLGAEEDPSFDPVRPHTPRLASLSPEERAEYIAKNPDYGEIVCRCEEVSKGEIIDALESPLKVCTVDGVKRRVRPGMGRCQGGFCSPLVVRIIAEHEGIAPEDVLKGDEGSRILLGGTKNAEVKR</sequence>
<dbReference type="InterPro" id="IPR006076">
    <property type="entry name" value="FAD-dep_OxRdtase"/>
</dbReference>
<evidence type="ECO:0000259" key="1">
    <source>
        <dbReference type="Pfam" id="PF01266"/>
    </source>
</evidence>
<accession>A0A9D1N8D3</accession>
<dbReference type="Pfam" id="PF04324">
    <property type="entry name" value="Fer2_BFD"/>
    <property type="match status" value="1"/>
</dbReference>
<reference evidence="3" key="2">
    <citation type="journal article" date="2021" name="PeerJ">
        <title>Extensive microbial diversity within the chicken gut microbiome revealed by metagenomics and culture.</title>
        <authorList>
            <person name="Gilroy R."/>
            <person name="Ravi A."/>
            <person name="Getino M."/>
            <person name="Pursley I."/>
            <person name="Horton D.L."/>
            <person name="Alikhan N.F."/>
            <person name="Baker D."/>
            <person name="Gharbi K."/>
            <person name="Hall N."/>
            <person name="Watson M."/>
            <person name="Adriaenssens E.M."/>
            <person name="Foster-Nyarko E."/>
            <person name="Jarju S."/>
            <person name="Secka A."/>
            <person name="Antonio M."/>
            <person name="Oren A."/>
            <person name="Chaudhuri R.R."/>
            <person name="La Ragione R."/>
            <person name="Hildebrand F."/>
            <person name="Pallen M.J."/>
        </authorList>
    </citation>
    <scope>NUCLEOTIDE SEQUENCE</scope>
    <source>
        <strain evidence="3">10406</strain>
    </source>
</reference>
<dbReference type="AlphaFoldDB" id="A0A9D1N8D3"/>
<name>A0A9D1N8D3_9FIRM</name>
<dbReference type="Pfam" id="PF01266">
    <property type="entry name" value="DAO"/>
    <property type="match status" value="1"/>
</dbReference>
<feature type="domain" description="FAD dependent oxidoreductase" evidence="1">
    <location>
        <begin position="82"/>
        <end position="452"/>
    </location>
</feature>
<proteinExistence type="predicted"/>
<dbReference type="InterPro" id="IPR041854">
    <property type="entry name" value="BFD-like_2Fe2S-bd_dom_sf"/>
</dbReference>
<dbReference type="InterPro" id="IPR007419">
    <property type="entry name" value="BFD-like_2Fe2S-bd_dom"/>
</dbReference>
<evidence type="ECO:0000313" key="4">
    <source>
        <dbReference type="Proteomes" id="UP000886857"/>
    </source>
</evidence>
<dbReference type="PANTHER" id="PTHR42720">
    <property type="entry name" value="GLYCEROL-3-PHOSPHATE DEHYDROGENASE"/>
    <property type="match status" value="1"/>
</dbReference>
<evidence type="ECO:0000259" key="2">
    <source>
        <dbReference type="Pfam" id="PF04324"/>
    </source>
</evidence>
<dbReference type="Gene3D" id="1.10.10.1100">
    <property type="entry name" value="BFD-like [2Fe-2S]-binding domain"/>
    <property type="match status" value="1"/>
</dbReference>
<feature type="domain" description="BFD-like [2Fe-2S]-binding" evidence="2">
    <location>
        <begin position="498"/>
        <end position="552"/>
    </location>
</feature>
<comment type="caution">
    <text evidence="3">The sequence shown here is derived from an EMBL/GenBank/DDBJ whole genome shotgun (WGS) entry which is preliminary data.</text>
</comment>
<dbReference type="Gene3D" id="3.30.9.10">
    <property type="entry name" value="D-Amino Acid Oxidase, subunit A, domain 2"/>
    <property type="match status" value="1"/>
</dbReference>
<organism evidence="3 4">
    <name type="scientific">Candidatus Limadaptatus stercoripullorum</name>
    <dbReference type="NCBI Taxonomy" id="2840846"/>
    <lineage>
        <taxon>Bacteria</taxon>
        <taxon>Bacillati</taxon>
        <taxon>Bacillota</taxon>
        <taxon>Clostridia</taxon>
        <taxon>Eubacteriales</taxon>
        <taxon>Candidatus Limadaptatus</taxon>
    </lineage>
</organism>
<dbReference type="InterPro" id="IPR036188">
    <property type="entry name" value="FAD/NAD-bd_sf"/>
</dbReference>
<dbReference type="Gene3D" id="3.50.50.60">
    <property type="entry name" value="FAD/NAD(P)-binding domain"/>
    <property type="match status" value="1"/>
</dbReference>
<dbReference type="CDD" id="cd19946">
    <property type="entry name" value="GlpA-like_Fer2_BFD-like"/>
    <property type="match status" value="1"/>
</dbReference>
<protein>
    <submittedName>
        <fullName evidence="3">FAD-dependent oxidoreductase</fullName>
    </submittedName>
</protein>
<dbReference type="InterPro" id="IPR052745">
    <property type="entry name" value="G3P_Oxidase/Oxidoreductase"/>
</dbReference>
<reference evidence="3" key="1">
    <citation type="submission" date="2020-10" db="EMBL/GenBank/DDBJ databases">
        <authorList>
            <person name="Gilroy R."/>
        </authorList>
    </citation>
    <scope>NUCLEOTIDE SEQUENCE</scope>
    <source>
        <strain evidence="3">10406</strain>
    </source>
</reference>
<dbReference type="SUPFAM" id="SSF51905">
    <property type="entry name" value="FAD/NAD(P)-binding domain"/>
    <property type="match status" value="1"/>
</dbReference>
<dbReference type="PANTHER" id="PTHR42720:SF1">
    <property type="entry name" value="GLYCEROL 3-PHOSPHATE OXIDASE"/>
    <property type="match status" value="1"/>
</dbReference>
<dbReference type="Proteomes" id="UP000886857">
    <property type="component" value="Unassembled WGS sequence"/>
</dbReference>
<evidence type="ECO:0000313" key="3">
    <source>
        <dbReference type="EMBL" id="HIU98396.1"/>
    </source>
</evidence>